<comment type="subcellular location">
    <subcellularLocation>
        <location evidence="1">Cell membrane</location>
        <topology evidence="1">Multi-pass membrane protein</topology>
    </subcellularLocation>
</comment>
<comment type="caution">
    <text evidence="8">The sequence shown here is derived from an EMBL/GenBank/DDBJ whole genome shotgun (WGS) entry which is preliminary data.</text>
</comment>
<feature type="transmembrane region" description="Helical" evidence="6">
    <location>
        <begin position="208"/>
        <end position="227"/>
    </location>
</feature>
<evidence type="ECO:0000256" key="4">
    <source>
        <dbReference type="ARBA" id="ARBA00022989"/>
    </source>
</evidence>
<evidence type="ECO:0000256" key="5">
    <source>
        <dbReference type="ARBA" id="ARBA00023136"/>
    </source>
</evidence>
<evidence type="ECO:0000256" key="3">
    <source>
        <dbReference type="ARBA" id="ARBA00022692"/>
    </source>
</evidence>
<reference evidence="8 9" key="1">
    <citation type="journal article" date="2016" name="Antonie Van Leeuwenhoek">
        <title>Dongia soli sp. nov., isolated from soil from Dokdo, Korea.</title>
        <authorList>
            <person name="Kim D.U."/>
            <person name="Lee H."/>
            <person name="Kim H."/>
            <person name="Kim S.G."/>
            <person name="Ka J.O."/>
        </authorList>
    </citation>
    <scope>NUCLEOTIDE SEQUENCE [LARGE SCALE GENOMIC DNA]</scope>
    <source>
        <strain evidence="8 9">D78</strain>
    </source>
</reference>
<dbReference type="RefSeq" id="WP_320508796.1">
    <property type="nucleotide sequence ID" value="NZ_JAXCLW010000003.1"/>
</dbReference>
<dbReference type="PANTHER" id="PTHR42920:SF24">
    <property type="entry name" value="AROMATIC AMINO ACID EXPORTER YDDG"/>
    <property type="match status" value="1"/>
</dbReference>
<feature type="transmembrane region" description="Helical" evidence="6">
    <location>
        <begin position="234"/>
        <end position="256"/>
    </location>
</feature>
<dbReference type="InterPro" id="IPR037185">
    <property type="entry name" value="EmrE-like"/>
</dbReference>
<evidence type="ECO:0000313" key="8">
    <source>
        <dbReference type="EMBL" id="MDY0883728.1"/>
    </source>
</evidence>
<feature type="transmembrane region" description="Helical" evidence="6">
    <location>
        <begin position="146"/>
        <end position="166"/>
    </location>
</feature>
<feature type="transmembrane region" description="Helical" evidence="6">
    <location>
        <begin position="121"/>
        <end position="140"/>
    </location>
</feature>
<dbReference type="InterPro" id="IPR051258">
    <property type="entry name" value="Diverse_Substrate_Transporter"/>
</dbReference>
<feature type="transmembrane region" description="Helical" evidence="6">
    <location>
        <begin position="7"/>
        <end position="26"/>
    </location>
</feature>
<dbReference type="PROSITE" id="PS51257">
    <property type="entry name" value="PROKAR_LIPOPROTEIN"/>
    <property type="match status" value="1"/>
</dbReference>
<feature type="domain" description="EamA" evidence="7">
    <location>
        <begin position="6"/>
        <end position="138"/>
    </location>
</feature>
<proteinExistence type="predicted"/>
<sequence>MTKAQGTTLGVVAIACWSFYGVLLASNAVTPPFRSMAIVFTFAAAVLFLRRLAKGHGVRDLLRIPLSTLALGVLGLFGSNCLYVVALSLGGEPVTVNIASLSWPVFMVALIAAFGIGRPGLWDVTAMIIGFSGVVLISLKEGHIELDWPICVGLVGALCWAIYSGFRTRVPAGPPDAMIAFVGTSALICWIITLGFEQGEVPWNEFIRLAAVGLIPVGLANLAWDLGARHGDPILLAGFSFAEPVISTALIALILTHPIGPMDIAALVLVCAAICLSVAGERQRRLARQRQLAQH</sequence>
<gene>
    <name evidence="8" type="ORF">SMD27_12820</name>
</gene>
<evidence type="ECO:0000256" key="1">
    <source>
        <dbReference type="ARBA" id="ARBA00004651"/>
    </source>
</evidence>
<evidence type="ECO:0000256" key="6">
    <source>
        <dbReference type="SAM" id="Phobius"/>
    </source>
</evidence>
<keyword evidence="2" id="KW-1003">Cell membrane</keyword>
<keyword evidence="5 6" id="KW-0472">Membrane</keyword>
<name>A0ABU5EE50_9PROT</name>
<keyword evidence="9" id="KW-1185">Reference proteome</keyword>
<feature type="transmembrane region" description="Helical" evidence="6">
    <location>
        <begin position="178"/>
        <end position="196"/>
    </location>
</feature>
<organism evidence="8 9">
    <name type="scientific">Dongia soli</name>
    <dbReference type="NCBI Taxonomy" id="600628"/>
    <lineage>
        <taxon>Bacteria</taxon>
        <taxon>Pseudomonadati</taxon>
        <taxon>Pseudomonadota</taxon>
        <taxon>Alphaproteobacteria</taxon>
        <taxon>Rhodospirillales</taxon>
        <taxon>Dongiaceae</taxon>
        <taxon>Dongia</taxon>
    </lineage>
</organism>
<feature type="transmembrane region" description="Helical" evidence="6">
    <location>
        <begin position="262"/>
        <end position="280"/>
    </location>
</feature>
<feature type="transmembrane region" description="Helical" evidence="6">
    <location>
        <begin position="61"/>
        <end position="86"/>
    </location>
</feature>
<feature type="transmembrane region" description="Helical" evidence="6">
    <location>
        <begin position="98"/>
        <end position="116"/>
    </location>
</feature>
<keyword evidence="3 6" id="KW-0812">Transmembrane</keyword>
<evidence type="ECO:0000256" key="2">
    <source>
        <dbReference type="ARBA" id="ARBA00022475"/>
    </source>
</evidence>
<evidence type="ECO:0000313" key="9">
    <source>
        <dbReference type="Proteomes" id="UP001279642"/>
    </source>
</evidence>
<dbReference type="Proteomes" id="UP001279642">
    <property type="component" value="Unassembled WGS sequence"/>
</dbReference>
<keyword evidence="4 6" id="KW-1133">Transmembrane helix</keyword>
<dbReference type="PANTHER" id="PTHR42920">
    <property type="entry name" value="OS03G0707200 PROTEIN-RELATED"/>
    <property type="match status" value="1"/>
</dbReference>
<dbReference type="InterPro" id="IPR000620">
    <property type="entry name" value="EamA_dom"/>
</dbReference>
<dbReference type="SUPFAM" id="SSF103481">
    <property type="entry name" value="Multidrug resistance efflux transporter EmrE"/>
    <property type="match status" value="2"/>
</dbReference>
<feature type="domain" description="EamA" evidence="7">
    <location>
        <begin position="148"/>
        <end position="278"/>
    </location>
</feature>
<feature type="transmembrane region" description="Helical" evidence="6">
    <location>
        <begin position="32"/>
        <end position="49"/>
    </location>
</feature>
<dbReference type="Pfam" id="PF00892">
    <property type="entry name" value="EamA"/>
    <property type="match status" value="2"/>
</dbReference>
<protein>
    <submittedName>
        <fullName evidence="8">DMT family transporter</fullName>
    </submittedName>
</protein>
<evidence type="ECO:0000259" key="7">
    <source>
        <dbReference type="Pfam" id="PF00892"/>
    </source>
</evidence>
<accession>A0ABU5EE50</accession>
<dbReference type="EMBL" id="JAXCLW010000003">
    <property type="protein sequence ID" value="MDY0883728.1"/>
    <property type="molecule type" value="Genomic_DNA"/>
</dbReference>